<dbReference type="EMBL" id="JACJKY010000005">
    <property type="protein sequence ID" value="MBM6920353.1"/>
    <property type="molecule type" value="Genomic_DNA"/>
</dbReference>
<evidence type="ECO:0000259" key="1">
    <source>
        <dbReference type="Pfam" id="PF04961"/>
    </source>
</evidence>
<dbReference type="RefSeq" id="WP_204445093.1">
    <property type="nucleotide sequence ID" value="NZ_JACJKY010000005.1"/>
</dbReference>
<dbReference type="AlphaFoldDB" id="A0A939BE84"/>
<keyword evidence="3" id="KW-1185">Reference proteome</keyword>
<dbReference type="GO" id="GO:0003824">
    <property type="term" value="F:catalytic activity"/>
    <property type="evidence" value="ECO:0007669"/>
    <property type="project" value="InterPro"/>
</dbReference>
<reference evidence="2" key="2">
    <citation type="journal article" date="2021" name="Sci. Rep.">
        <title>The distribution of antibiotic resistance genes in chicken gut microbiota commensals.</title>
        <authorList>
            <person name="Juricova H."/>
            <person name="Matiasovicova J."/>
            <person name="Kubasova T."/>
            <person name="Cejkova D."/>
            <person name="Rychlik I."/>
        </authorList>
    </citation>
    <scope>NUCLEOTIDE SEQUENCE</scope>
    <source>
        <strain evidence="2">An559</strain>
    </source>
</reference>
<organism evidence="2 3">
    <name type="scientific">Merdimmobilis hominis</name>
    <dbReference type="NCBI Taxonomy" id="2897707"/>
    <lineage>
        <taxon>Bacteria</taxon>
        <taxon>Bacillati</taxon>
        <taxon>Bacillota</taxon>
        <taxon>Clostridia</taxon>
        <taxon>Eubacteriales</taxon>
        <taxon>Oscillospiraceae</taxon>
        <taxon>Merdimmobilis</taxon>
    </lineage>
</organism>
<gene>
    <name evidence="2" type="ORF">H6A12_04170</name>
</gene>
<evidence type="ECO:0000313" key="2">
    <source>
        <dbReference type="EMBL" id="MBM6920353.1"/>
    </source>
</evidence>
<comment type="caution">
    <text evidence="2">The sequence shown here is derived from an EMBL/GenBank/DDBJ whole genome shotgun (WGS) entry which is preliminary data.</text>
</comment>
<evidence type="ECO:0000313" key="3">
    <source>
        <dbReference type="Proteomes" id="UP000774750"/>
    </source>
</evidence>
<proteinExistence type="predicted"/>
<dbReference type="Gene3D" id="1.20.120.680">
    <property type="entry name" value="Formiminotetrahydrofolate cyclodeaminase monomer, up-and-down helical bundle"/>
    <property type="match status" value="1"/>
</dbReference>
<feature type="domain" description="Cyclodeaminase/cyclohydrolase" evidence="1">
    <location>
        <begin position="5"/>
        <end position="180"/>
    </location>
</feature>
<dbReference type="Pfam" id="PF04961">
    <property type="entry name" value="FTCD_C"/>
    <property type="match status" value="1"/>
</dbReference>
<accession>A0A939BE84</accession>
<protein>
    <submittedName>
        <fullName evidence="2">Cyclodeaminase/cyclohydrolase family protein</fullName>
    </submittedName>
</protein>
<sequence>MDKPIDLFLEELSSKAPTPGGGGASALVGAVGASLCSMVGNLTTGKKKYAAYEDDIQRILAASASLRDRLCELIEEDAKAFAPLAAAYGIPKDAPGREETLEQALKAAAEVPLSIMRTVAEVIELTGELMEKGSTLAVSDVAVAAAACRAALSGAVMNVYINTKLMKDRAFADEMNKTANELLEAGTLRCDAVFFSIADRLGGRS</sequence>
<name>A0A939BE84_9FIRM</name>
<dbReference type="SUPFAM" id="SSF101262">
    <property type="entry name" value="Methenyltetrahydrofolate cyclohydrolase-like"/>
    <property type="match status" value="1"/>
</dbReference>
<reference evidence="2" key="1">
    <citation type="submission" date="2020-08" db="EMBL/GenBank/DDBJ databases">
        <authorList>
            <person name="Cejkova D."/>
            <person name="Kubasova T."/>
            <person name="Jahodarova E."/>
            <person name="Rychlik I."/>
        </authorList>
    </citation>
    <scope>NUCLEOTIDE SEQUENCE</scope>
    <source>
        <strain evidence="2">An559</strain>
    </source>
</reference>
<dbReference type="InterPro" id="IPR036178">
    <property type="entry name" value="Formintransfe-cycloase-like_sf"/>
</dbReference>
<dbReference type="Proteomes" id="UP000774750">
    <property type="component" value="Unassembled WGS sequence"/>
</dbReference>
<dbReference type="InterPro" id="IPR007044">
    <property type="entry name" value="Cyclodeamin/CycHdrlase"/>
</dbReference>